<feature type="transmembrane region" description="Helical" evidence="1">
    <location>
        <begin position="504"/>
        <end position="528"/>
    </location>
</feature>
<keyword evidence="1" id="KW-0812">Transmembrane</keyword>
<evidence type="ECO:0000313" key="2">
    <source>
        <dbReference type="EMBL" id="TNJ26722.1"/>
    </source>
</evidence>
<dbReference type="EMBL" id="VDLU01000004">
    <property type="protein sequence ID" value="TNJ26722.1"/>
    <property type="molecule type" value="Genomic_DNA"/>
</dbReference>
<sequence>MSRGIEGVSRLGLALSVIPLVWVLLANSYTFVLEPFFDSLTRISAYQVATSIFMYPFFYMSTWVEDILLMLEGVQFYILLRERYTATTDTWLFLAIILLDHIILVYPIIIFLALVPGSSTSVIAPQLYILDFLFLGNFRPFDEKVMYYTLWYPALLFQVQVLTTLFYHLIAKYSLSLFPVISVAALCSYGLEIILRLVSHFALSCNNSYVYPMITHNPLCAFHTFAVGVLVTYLVDPHRADFRMLNKLRLIPHGDAFHPHSVHTLNATSMHQMWSQSANPPQWESMQSARSLSRSPERQPMFYPTSYAPTVLSPTPITTVGRQTPHPSLHWQVQLAKPAEDPRDGIHPKALNGSYLLDSEGDEKEHRCSFFYPSHKDEKQWLSYKLYDLLVYKRELGDLICLMLLTCMYVSYVLLAIQLDCNTEGMGKILLASLCGHLIGPIFFAGIFYYTSLQTTIVMEWTLGHQGWFLLGGSSRSIFCLQGLTICSIQAFSRVVKVGPFSPILFVLLLIGTVITFVSIGTIFETLLQDIRNRLMLRLWLGFQRHQARLAARKYRERLYGFEPDPVGQ</sequence>
<keyword evidence="1" id="KW-1133">Transmembrane helix</keyword>
<protein>
    <submittedName>
        <fullName evidence="2">Uncharacterized protein</fullName>
    </submittedName>
</protein>
<feature type="transmembrane region" description="Helical" evidence="1">
    <location>
        <begin position="150"/>
        <end position="170"/>
    </location>
</feature>
<feature type="transmembrane region" description="Helical" evidence="1">
    <location>
        <begin position="396"/>
        <end position="417"/>
    </location>
</feature>
<evidence type="ECO:0000256" key="1">
    <source>
        <dbReference type="SAM" id="Phobius"/>
    </source>
</evidence>
<organism evidence="2 3">
    <name type="scientific">Giardia muris</name>
    <dbReference type="NCBI Taxonomy" id="5742"/>
    <lineage>
        <taxon>Eukaryota</taxon>
        <taxon>Metamonada</taxon>
        <taxon>Diplomonadida</taxon>
        <taxon>Hexamitidae</taxon>
        <taxon>Giardiinae</taxon>
        <taxon>Giardia</taxon>
    </lineage>
</organism>
<comment type="caution">
    <text evidence="2">The sequence shown here is derived from an EMBL/GenBank/DDBJ whole genome shotgun (WGS) entry which is preliminary data.</text>
</comment>
<feature type="transmembrane region" description="Helical" evidence="1">
    <location>
        <begin position="52"/>
        <end position="79"/>
    </location>
</feature>
<evidence type="ECO:0000313" key="3">
    <source>
        <dbReference type="Proteomes" id="UP000315496"/>
    </source>
</evidence>
<dbReference type="AlphaFoldDB" id="A0A4Z1SM26"/>
<feature type="transmembrane region" description="Helical" evidence="1">
    <location>
        <begin position="219"/>
        <end position="235"/>
    </location>
</feature>
<feature type="transmembrane region" description="Helical" evidence="1">
    <location>
        <begin position="176"/>
        <end position="198"/>
    </location>
</feature>
<feature type="transmembrane region" description="Helical" evidence="1">
    <location>
        <begin position="12"/>
        <end position="32"/>
    </location>
</feature>
<reference evidence="2 3" key="1">
    <citation type="submission" date="2019-05" db="EMBL/GenBank/DDBJ databases">
        <title>The compact genome of Giardia muris reveals important steps in the evolution of intestinal protozoan parasites.</title>
        <authorList>
            <person name="Xu F."/>
            <person name="Jimenez-Gonzalez A."/>
            <person name="Einarsson E."/>
            <person name="Astvaldsson A."/>
            <person name="Peirasmaki D."/>
            <person name="Eckmann L."/>
            <person name="Andersson J.O."/>
            <person name="Svard S.G."/>
            <person name="Jerlstrom-Hultqvist J."/>
        </authorList>
    </citation>
    <scope>NUCLEOTIDE SEQUENCE [LARGE SCALE GENOMIC DNA]</scope>
    <source>
        <strain evidence="2 3">Roberts-Thomson</strain>
    </source>
</reference>
<accession>A0A4Z1SM26</accession>
<proteinExistence type="predicted"/>
<feature type="transmembrane region" description="Helical" evidence="1">
    <location>
        <begin position="91"/>
        <end position="115"/>
    </location>
</feature>
<gene>
    <name evidence="2" type="ORF">GMRT_11713</name>
</gene>
<name>A0A4Z1SM26_GIAMU</name>
<dbReference type="OrthoDB" id="10253887at2759"/>
<feature type="transmembrane region" description="Helical" evidence="1">
    <location>
        <begin position="429"/>
        <end position="450"/>
    </location>
</feature>
<keyword evidence="1" id="KW-0472">Membrane</keyword>
<keyword evidence="3" id="KW-1185">Reference proteome</keyword>
<dbReference type="VEuPathDB" id="GiardiaDB:GMRT_11713"/>
<dbReference type="Proteomes" id="UP000315496">
    <property type="component" value="Chromosome 4"/>
</dbReference>